<evidence type="ECO:0000313" key="4">
    <source>
        <dbReference type="Proteomes" id="UP000327493"/>
    </source>
</evidence>
<dbReference type="InterPro" id="IPR029316">
    <property type="entry name" value="RFXAP_RFXANK-bd"/>
</dbReference>
<gene>
    <name evidence="3" type="ORF">FQN60_000707</name>
</gene>
<dbReference type="EMBL" id="VOFY01000013">
    <property type="protein sequence ID" value="KAA8586871.1"/>
    <property type="molecule type" value="Genomic_DNA"/>
</dbReference>
<dbReference type="Pfam" id="PF15289">
    <property type="entry name" value="RFXA_RFXANK_bdg"/>
    <property type="match status" value="1"/>
</dbReference>
<dbReference type="AlphaFoldDB" id="A0A5J5D5S1"/>
<dbReference type="GO" id="GO:0005634">
    <property type="term" value="C:nucleus"/>
    <property type="evidence" value="ECO:0007669"/>
    <property type="project" value="TreeGrafter"/>
</dbReference>
<sequence length="349" mass="37735">MNEDENLASANKDKDSTLLLTKDGQRYYVSKSGVVDSRNVITPHEPENNVSYDMDDQDEESDVLDTSDPRDSAASPEELNDEETSEGDNAPKQCTYDGCTETTTQVAKQRKPWMCKKHRNKMYKDKYKKKKRKLRGAACVCKQTASGCRGGPASQTLPDRAGPQPEKTVIAQKSRGDQLSAAAAATPGYTEPQPITAAVPGLLMPACQKYLNKAHADGAHLSELIDNLKAVVNRLGEELGKQLVVEDLQAAAAGDLTHSGGVEAMLEIAVAALDEDTAVAQTLCGSSPLCYTEEGESQLEKHVTNQKKRTSSAELLGELGKLCEVGDWTREEEGEEEKEEQGSAGKESG</sequence>
<organism evidence="3 4">
    <name type="scientific">Etheostoma spectabile</name>
    <name type="common">orangethroat darter</name>
    <dbReference type="NCBI Taxonomy" id="54343"/>
    <lineage>
        <taxon>Eukaryota</taxon>
        <taxon>Metazoa</taxon>
        <taxon>Chordata</taxon>
        <taxon>Craniata</taxon>
        <taxon>Vertebrata</taxon>
        <taxon>Euteleostomi</taxon>
        <taxon>Actinopterygii</taxon>
        <taxon>Neopterygii</taxon>
        <taxon>Teleostei</taxon>
        <taxon>Neoteleostei</taxon>
        <taxon>Acanthomorphata</taxon>
        <taxon>Eupercaria</taxon>
        <taxon>Perciformes</taxon>
        <taxon>Percoidei</taxon>
        <taxon>Percidae</taxon>
        <taxon>Etheostomatinae</taxon>
        <taxon>Etheostoma</taxon>
    </lineage>
</organism>
<feature type="region of interest" description="Disordered" evidence="1">
    <location>
        <begin position="146"/>
        <end position="187"/>
    </location>
</feature>
<dbReference type="PANTHER" id="PTHR15110">
    <property type="entry name" value="REGULATORY FACTOR X-ASSOCIATED PROTEIN"/>
    <property type="match status" value="1"/>
</dbReference>
<protein>
    <recommendedName>
        <fullName evidence="2">Regulatory factor X-associated protein RFXANK-binding domain-containing protein</fullName>
    </recommendedName>
</protein>
<dbReference type="PANTHER" id="PTHR15110:SF2">
    <property type="entry name" value="REGULATORY FACTOR X-ASSOCIATED PROTEIN"/>
    <property type="match status" value="1"/>
</dbReference>
<proteinExistence type="predicted"/>
<feature type="domain" description="Regulatory factor X-associated protein RFXANK-binding" evidence="2">
    <location>
        <begin position="93"/>
        <end position="133"/>
    </location>
</feature>
<feature type="region of interest" description="Disordered" evidence="1">
    <location>
        <begin position="324"/>
        <end position="349"/>
    </location>
</feature>
<evidence type="ECO:0000313" key="3">
    <source>
        <dbReference type="EMBL" id="KAA8586871.1"/>
    </source>
</evidence>
<reference evidence="3 4" key="1">
    <citation type="submission" date="2019-08" db="EMBL/GenBank/DDBJ databases">
        <title>A chromosome-level genome assembly, high-density linkage maps, and genome scans reveal the genomic architecture of hybrid incompatibilities underlying speciation via character displacement in darters (Percidae: Etheostominae).</title>
        <authorList>
            <person name="Moran R.L."/>
            <person name="Catchen J.M."/>
            <person name="Fuller R.C."/>
        </authorList>
    </citation>
    <scope>NUCLEOTIDE SEQUENCE [LARGE SCALE GENOMIC DNA]</scope>
    <source>
        <strain evidence="3">EspeVRDwgs_2016</strain>
        <tissue evidence="3">Muscle</tissue>
    </source>
</reference>
<feature type="compositionally biased region" description="Acidic residues" evidence="1">
    <location>
        <begin position="330"/>
        <end position="339"/>
    </location>
</feature>
<evidence type="ECO:0000259" key="2">
    <source>
        <dbReference type="Pfam" id="PF15289"/>
    </source>
</evidence>
<keyword evidence="4" id="KW-1185">Reference proteome</keyword>
<feature type="region of interest" description="Disordered" evidence="1">
    <location>
        <begin position="1"/>
        <end position="97"/>
    </location>
</feature>
<dbReference type="GO" id="GO:0006357">
    <property type="term" value="P:regulation of transcription by RNA polymerase II"/>
    <property type="evidence" value="ECO:0007669"/>
    <property type="project" value="TreeGrafter"/>
</dbReference>
<name>A0A5J5D5S1_9PERO</name>
<comment type="caution">
    <text evidence="3">The sequence shown here is derived from an EMBL/GenBank/DDBJ whole genome shotgun (WGS) entry which is preliminary data.</text>
</comment>
<accession>A0A5J5D5S1</accession>
<evidence type="ECO:0000256" key="1">
    <source>
        <dbReference type="SAM" id="MobiDB-lite"/>
    </source>
</evidence>
<feature type="compositionally biased region" description="Acidic residues" evidence="1">
    <location>
        <begin position="53"/>
        <end position="65"/>
    </location>
</feature>
<dbReference type="Proteomes" id="UP000327493">
    <property type="component" value="Chromosome 13"/>
</dbReference>